<dbReference type="InterPro" id="IPR050789">
    <property type="entry name" value="Diverse_Enzym_Activities"/>
</dbReference>
<gene>
    <name evidence="5" type="ORF">EG327_008664</name>
</gene>
<keyword evidence="6" id="KW-1185">Reference proteome</keyword>
<reference evidence="5 6" key="1">
    <citation type="submission" date="2019-07" db="EMBL/GenBank/DDBJ databases">
        <title>Venturia inaequalis Genome Resource.</title>
        <authorList>
            <person name="Lichtner F.J."/>
        </authorList>
    </citation>
    <scope>NUCLEOTIDE SEQUENCE [LARGE SCALE GENOMIC DNA]</scope>
    <source>
        <strain evidence="5 6">DMI_063113</strain>
    </source>
</reference>
<keyword evidence="2" id="KW-0378">Hydrolase</keyword>
<dbReference type="AlphaFoldDB" id="A0A8H3VS19"/>
<evidence type="ECO:0000256" key="2">
    <source>
        <dbReference type="ARBA" id="ARBA00022801"/>
    </source>
</evidence>
<name>A0A8H3VS19_VENIN</name>
<sequence>MWVKNKSRASQEPRLQGWKMPPPLAEFEQKLHKATSSDDDQSLPNVAVIAADSNGRILTSISSGTYIPRATIDKSNGSGVNIEPAAEKFTADTICWIASCTKLMTSVSAMQLVERGLLNLDDDIAQTVLPELKGIQILTKMTDEGPILRPAKNKITLRNLLTHSSGLSYEFTHPKMFAWKQWSIQQAKKNKAKSQSSDPAYWAPFKTRSVDPAVAYLVPLLFEPGEGWTYGYGIDWVGVAVSRVSGLSLGEYMQKNIWTPLGMTSTTFHLENRPDLIPRLASMSTRNDEGKLEPAGTGGPMDPFRLGVKESGGGGAFSTANDYIKFLIAVLQNNGKLFQSRDTLPYMMSPHLKDPAHLAAIHANPMSYGLAGNLPQDTKLDYALGGITNLTAVSTTGRAEGSMQWSGLPNLFWWINPKDGICGCYFGQILPPGDVPSFLMYEEFEKAVNASFVKGKAVKGKL</sequence>
<dbReference type="EMBL" id="WNWR01000055">
    <property type="protein sequence ID" value="KAE9992527.1"/>
    <property type="molecule type" value="Genomic_DNA"/>
</dbReference>
<feature type="region of interest" description="Disordered" evidence="3">
    <location>
        <begin position="1"/>
        <end position="22"/>
    </location>
</feature>
<accession>A0A8H3VS19</accession>
<dbReference type="Gene3D" id="3.40.710.10">
    <property type="entry name" value="DD-peptidase/beta-lactamase superfamily"/>
    <property type="match status" value="1"/>
</dbReference>
<comment type="similarity">
    <text evidence="1">Belongs to the class-A beta-lactamase family.</text>
</comment>
<evidence type="ECO:0000313" key="5">
    <source>
        <dbReference type="EMBL" id="KAE9992527.1"/>
    </source>
</evidence>
<feature type="domain" description="Beta-lactamase-related" evidence="4">
    <location>
        <begin position="41"/>
        <end position="432"/>
    </location>
</feature>
<evidence type="ECO:0000313" key="6">
    <source>
        <dbReference type="Proteomes" id="UP000490939"/>
    </source>
</evidence>
<dbReference type="PANTHER" id="PTHR43283:SF17">
    <property type="entry name" value="(LOVD), PUTATIVE (AFU_ORTHOLOGUE AFUA_5G00920)-RELATED"/>
    <property type="match status" value="1"/>
</dbReference>
<dbReference type="PANTHER" id="PTHR43283">
    <property type="entry name" value="BETA-LACTAMASE-RELATED"/>
    <property type="match status" value="1"/>
</dbReference>
<evidence type="ECO:0000256" key="3">
    <source>
        <dbReference type="SAM" id="MobiDB-lite"/>
    </source>
</evidence>
<dbReference type="GO" id="GO:0016787">
    <property type="term" value="F:hydrolase activity"/>
    <property type="evidence" value="ECO:0007669"/>
    <property type="project" value="UniProtKB-KW"/>
</dbReference>
<proteinExistence type="inferred from homology"/>
<dbReference type="Pfam" id="PF00144">
    <property type="entry name" value="Beta-lactamase"/>
    <property type="match status" value="1"/>
</dbReference>
<organism evidence="5 6">
    <name type="scientific">Venturia inaequalis</name>
    <name type="common">Apple scab fungus</name>
    <dbReference type="NCBI Taxonomy" id="5025"/>
    <lineage>
        <taxon>Eukaryota</taxon>
        <taxon>Fungi</taxon>
        <taxon>Dikarya</taxon>
        <taxon>Ascomycota</taxon>
        <taxon>Pezizomycotina</taxon>
        <taxon>Dothideomycetes</taxon>
        <taxon>Pleosporomycetidae</taxon>
        <taxon>Venturiales</taxon>
        <taxon>Venturiaceae</taxon>
        <taxon>Venturia</taxon>
    </lineage>
</organism>
<dbReference type="Proteomes" id="UP000490939">
    <property type="component" value="Unassembled WGS sequence"/>
</dbReference>
<dbReference type="InterPro" id="IPR001466">
    <property type="entry name" value="Beta-lactam-related"/>
</dbReference>
<dbReference type="SUPFAM" id="SSF56601">
    <property type="entry name" value="beta-lactamase/transpeptidase-like"/>
    <property type="match status" value="1"/>
</dbReference>
<protein>
    <recommendedName>
        <fullName evidence="4">Beta-lactamase-related domain-containing protein</fullName>
    </recommendedName>
</protein>
<evidence type="ECO:0000259" key="4">
    <source>
        <dbReference type="Pfam" id="PF00144"/>
    </source>
</evidence>
<dbReference type="InterPro" id="IPR012338">
    <property type="entry name" value="Beta-lactam/transpept-like"/>
</dbReference>
<comment type="caution">
    <text evidence="5">The sequence shown here is derived from an EMBL/GenBank/DDBJ whole genome shotgun (WGS) entry which is preliminary data.</text>
</comment>
<evidence type="ECO:0000256" key="1">
    <source>
        <dbReference type="ARBA" id="ARBA00009009"/>
    </source>
</evidence>